<organism evidence="1 2">
    <name type="scientific">Alicyclobacillus acidocaldarius (strain Tc-4-1)</name>
    <name type="common">Bacillus acidocaldarius</name>
    <dbReference type="NCBI Taxonomy" id="1048834"/>
    <lineage>
        <taxon>Bacteria</taxon>
        <taxon>Bacillati</taxon>
        <taxon>Bacillota</taxon>
        <taxon>Bacilli</taxon>
        <taxon>Bacillales</taxon>
        <taxon>Alicyclobacillaceae</taxon>
        <taxon>Alicyclobacillus</taxon>
    </lineage>
</organism>
<dbReference type="KEGG" id="aad:TC41_0320"/>
<dbReference type="Proteomes" id="UP000000292">
    <property type="component" value="Chromosome"/>
</dbReference>
<dbReference type="HOGENOM" id="CLU_3131525_0_0_9"/>
<reference evidence="2" key="2">
    <citation type="submission" date="2011-06" db="EMBL/GenBank/DDBJ databases">
        <title>The complete genome sequence of Alicyclobacillus acidocaldarius sp. Tc-4-1.</title>
        <authorList>
            <person name="Chen Y."/>
            <person name="He Y."/>
            <person name="Dong Z."/>
            <person name="Hu S."/>
        </authorList>
    </citation>
    <scope>NUCLEOTIDE SEQUENCE [LARGE SCALE GENOMIC DNA]</scope>
    <source>
        <strain evidence="2">Tc-4-1</strain>
    </source>
</reference>
<dbReference type="EMBL" id="CP002902">
    <property type="protein sequence ID" value="AEJ42288.1"/>
    <property type="molecule type" value="Genomic_DNA"/>
</dbReference>
<evidence type="ECO:0000313" key="2">
    <source>
        <dbReference type="Proteomes" id="UP000000292"/>
    </source>
</evidence>
<sequence length="49" mass="5745">MDICIERHPVVIGSLHDEFSPQASLRQFCRHRLLLKESYSPEMGLIFED</sequence>
<evidence type="ECO:0000313" key="1">
    <source>
        <dbReference type="EMBL" id="AEJ42288.1"/>
    </source>
</evidence>
<accession>F8IKA0</accession>
<protein>
    <submittedName>
        <fullName evidence="1">Uncharacterized protein</fullName>
    </submittedName>
</protein>
<dbReference type="AlphaFoldDB" id="F8IKA0"/>
<name>F8IKA0_ALIAT</name>
<reference evidence="1 2" key="1">
    <citation type="journal article" date="2011" name="J. Bacteriol.">
        <title>Complete Genome Sequence of Alicyclobacillus acidocaldarius Strain Tc-4-1.</title>
        <authorList>
            <person name="Chen Y."/>
            <person name="He Y."/>
            <person name="Zhang B."/>
            <person name="Yang J."/>
            <person name="Li W."/>
            <person name="Dong Z."/>
            <person name="Hu S."/>
        </authorList>
    </citation>
    <scope>NUCLEOTIDE SEQUENCE [LARGE SCALE GENOMIC DNA]</scope>
    <source>
        <strain evidence="1 2">Tc-4-1</strain>
    </source>
</reference>
<proteinExistence type="predicted"/>
<gene>
    <name evidence="1" type="ordered locus">TC41_0320</name>
</gene>